<dbReference type="Gene3D" id="3.40.50.720">
    <property type="entry name" value="NAD(P)-binding Rossmann-like Domain"/>
    <property type="match status" value="1"/>
</dbReference>
<feature type="domain" description="Gfo/Idh/MocA-like oxidoreductase N-terminal" evidence="1">
    <location>
        <begin position="45"/>
        <end position="169"/>
    </location>
</feature>
<dbReference type="SUPFAM" id="SSF55347">
    <property type="entry name" value="Glyceraldehyde-3-phosphate dehydrogenase-like, C-terminal domain"/>
    <property type="match status" value="1"/>
</dbReference>
<dbReference type="PANTHER" id="PTHR43818">
    <property type="entry name" value="BCDNA.GH03377"/>
    <property type="match status" value="1"/>
</dbReference>
<name>A0ABV7JHT8_9SPHI</name>
<feature type="domain" description="Gfo/Idh/MocA-like oxidoreductase bacterial type C-terminal" evidence="2">
    <location>
        <begin position="208"/>
        <end position="425"/>
    </location>
</feature>
<evidence type="ECO:0000313" key="3">
    <source>
        <dbReference type="EMBL" id="MFC3197670.1"/>
    </source>
</evidence>
<protein>
    <submittedName>
        <fullName evidence="3">Gfo/Idh/MocA family protein</fullName>
    </submittedName>
</protein>
<comment type="caution">
    <text evidence="3">The sequence shown here is derived from an EMBL/GenBank/DDBJ whole genome shotgun (WGS) entry which is preliminary data.</text>
</comment>
<sequence length="426" mass="46833">MNSNATHTNRRTFVKQAAALAGISILPRHVLGGRGYHAPSDQVTLGFIGGGRQALSLQRSFAKTGRAKIVACAEVYRAKLAHFVAQLDSYAGQTAASCRSLIDFRELLAMEGVDAVVIATPDHWHGVMAVAAARARKGIYCEKPLALTVGEGRAIVDAAARYDVAFQTGSMQRSAQEFRQAVNLVRNGVLGHIQRVTVNIGGPPKPYDLPKEPIPAGLDWSFWLGPNEPVHFNHELAPVTGDPLWARWRYYEGLGGGDMTDWGAHMFDIAQWALDMDGSGPVSVEPQVIDGKPQLMYRYASGVTMVQRDHEPGRHVVFGGTEGSLRVQRRKLETNPSGLASTVLRENAERVYHSDNHYVDFLNAVVHRSPTICPPETGHRTNTVCVLGNIAYRLNRALIWDPTRERFADDPMADALLTRGWQNGWV</sequence>
<dbReference type="InterPro" id="IPR000683">
    <property type="entry name" value="Gfo/Idh/MocA-like_OxRdtase_N"/>
</dbReference>
<dbReference type="Gene3D" id="3.30.360.10">
    <property type="entry name" value="Dihydrodipicolinate Reductase, domain 2"/>
    <property type="match status" value="1"/>
</dbReference>
<dbReference type="InterPro" id="IPR043906">
    <property type="entry name" value="Gfo/Idh/MocA_OxRdtase_bact_C"/>
</dbReference>
<dbReference type="Pfam" id="PF19051">
    <property type="entry name" value="GFO_IDH_MocA_C2"/>
    <property type="match status" value="1"/>
</dbReference>
<gene>
    <name evidence="3" type="ORF">ACFOET_08605</name>
</gene>
<dbReference type="RefSeq" id="WP_379021583.1">
    <property type="nucleotide sequence ID" value="NZ_JBHRTA010000027.1"/>
</dbReference>
<organism evidence="3 4">
    <name type="scientific">Parapedobacter deserti</name>
    <dbReference type="NCBI Taxonomy" id="1912957"/>
    <lineage>
        <taxon>Bacteria</taxon>
        <taxon>Pseudomonadati</taxon>
        <taxon>Bacteroidota</taxon>
        <taxon>Sphingobacteriia</taxon>
        <taxon>Sphingobacteriales</taxon>
        <taxon>Sphingobacteriaceae</taxon>
        <taxon>Parapedobacter</taxon>
    </lineage>
</organism>
<evidence type="ECO:0000259" key="2">
    <source>
        <dbReference type="Pfam" id="PF19051"/>
    </source>
</evidence>
<reference evidence="4" key="1">
    <citation type="journal article" date="2019" name="Int. J. Syst. Evol. Microbiol.">
        <title>The Global Catalogue of Microorganisms (GCM) 10K type strain sequencing project: providing services to taxonomists for standard genome sequencing and annotation.</title>
        <authorList>
            <consortium name="The Broad Institute Genomics Platform"/>
            <consortium name="The Broad Institute Genome Sequencing Center for Infectious Disease"/>
            <person name="Wu L."/>
            <person name="Ma J."/>
        </authorList>
    </citation>
    <scope>NUCLEOTIDE SEQUENCE [LARGE SCALE GENOMIC DNA]</scope>
    <source>
        <strain evidence="4">KCTC 52416</strain>
    </source>
</reference>
<evidence type="ECO:0000259" key="1">
    <source>
        <dbReference type="Pfam" id="PF01408"/>
    </source>
</evidence>
<dbReference type="SUPFAM" id="SSF51735">
    <property type="entry name" value="NAD(P)-binding Rossmann-fold domains"/>
    <property type="match status" value="1"/>
</dbReference>
<evidence type="ECO:0000313" key="4">
    <source>
        <dbReference type="Proteomes" id="UP001595526"/>
    </source>
</evidence>
<dbReference type="EMBL" id="JBHRTA010000027">
    <property type="protein sequence ID" value="MFC3197670.1"/>
    <property type="molecule type" value="Genomic_DNA"/>
</dbReference>
<dbReference type="Pfam" id="PF01408">
    <property type="entry name" value="GFO_IDH_MocA"/>
    <property type="match status" value="1"/>
</dbReference>
<dbReference type="InterPro" id="IPR036291">
    <property type="entry name" value="NAD(P)-bd_dom_sf"/>
</dbReference>
<dbReference type="InterPro" id="IPR050463">
    <property type="entry name" value="Gfo/Idh/MocA_oxidrdct_glycsds"/>
</dbReference>
<proteinExistence type="predicted"/>
<dbReference type="PANTHER" id="PTHR43818:SF5">
    <property type="entry name" value="OXIDOREDUCTASE FAMILY PROTEIN"/>
    <property type="match status" value="1"/>
</dbReference>
<dbReference type="Proteomes" id="UP001595526">
    <property type="component" value="Unassembled WGS sequence"/>
</dbReference>
<keyword evidence="4" id="KW-1185">Reference proteome</keyword>
<accession>A0ABV7JHT8</accession>